<keyword evidence="1" id="KW-0853">WD repeat</keyword>
<keyword evidence="3" id="KW-1185">Reference proteome</keyword>
<organism evidence="2 3">
    <name type="scientific">Intoshia linei</name>
    <dbReference type="NCBI Taxonomy" id="1819745"/>
    <lineage>
        <taxon>Eukaryota</taxon>
        <taxon>Metazoa</taxon>
        <taxon>Spiralia</taxon>
        <taxon>Lophotrochozoa</taxon>
        <taxon>Mesozoa</taxon>
        <taxon>Orthonectida</taxon>
        <taxon>Rhopaluridae</taxon>
        <taxon>Intoshia</taxon>
    </lineage>
</organism>
<dbReference type="InterPro" id="IPR051944">
    <property type="entry name" value="BEACH_domain_protein"/>
</dbReference>
<comment type="caution">
    <text evidence="2">The sequence shown here is derived from an EMBL/GenBank/DDBJ whole genome shotgun (WGS) entry which is preliminary data.</text>
</comment>
<proteinExistence type="predicted"/>
<dbReference type="PANTHER" id="PTHR46108">
    <property type="entry name" value="BLUE CHEESE"/>
    <property type="match status" value="1"/>
</dbReference>
<gene>
    <name evidence="2" type="ORF">A3Q56_05583</name>
</gene>
<protein>
    <submittedName>
        <fullName evidence="2">Uncharacterized protein</fullName>
    </submittedName>
</protein>
<dbReference type="AlphaFoldDB" id="A0A177AZ93"/>
<name>A0A177AZ93_9BILA</name>
<evidence type="ECO:0000256" key="1">
    <source>
        <dbReference type="ARBA" id="ARBA00022574"/>
    </source>
</evidence>
<dbReference type="Proteomes" id="UP000078046">
    <property type="component" value="Unassembled WGS sequence"/>
</dbReference>
<evidence type="ECO:0000313" key="3">
    <source>
        <dbReference type="Proteomes" id="UP000078046"/>
    </source>
</evidence>
<reference evidence="2 3" key="1">
    <citation type="submission" date="2016-04" db="EMBL/GenBank/DDBJ databases">
        <title>The genome of Intoshia linei affirms orthonectids as highly simplified spiralians.</title>
        <authorList>
            <person name="Mikhailov K.V."/>
            <person name="Slusarev G.S."/>
            <person name="Nikitin M.A."/>
            <person name="Logacheva M.D."/>
            <person name="Penin A."/>
            <person name="Aleoshin V."/>
            <person name="Panchin Y.V."/>
        </authorList>
    </citation>
    <scope>NUCLEOTIDE SEQUENCE [LARGE SCALE GENOMIC DNA]</scope>
    <source>
        <strain evidence="2">Intl2013</strain>
        <tissue evidence="2">Whole animal</tissue>
    </source>
</reference>
<dbReference type="EMBL" id="LWCA01000856">
    <property type="protein sequence ID" value="OAF66693.1"/>
    <property type="molecule type" value="Genomic_DNA"/>
</dbReference>
<evidence type="ECO:0000313" key="2">
    <source>
        <dbReference type="EMBL" id="OAF66693.1"/>
    </source>
</evidence>
<accession>A0A177AZ93</accession>
<dbReference type="PANTHER" id="PTHR46108:SF4">
    <property type="entry name" value="BLUE CHEESE"/>
    <property type="match status" value="1"/>
</dbReference>
<sequence length="260" mass="30369">MDKEKLQYFLEQVSRLKINLKTNNYTKNTAASIYNLLPAFCEIYSNYTHELITTFPQILLFCNFCLKNGDKLLESICILSKADTNMIDAMSRFRLATQMVRCLKIFINVDNTTYIDIPCAEKTYKSFSDILRRICHHQSTVNELLLSLAMKSLFDCFLIKKQDPRWREIAFDSILPILQNYMDSKLIDFISKNNVISHYLNQIVTLAEINEKSENIYIAAENLINLIVYMLNSSVQVDYAIITEFNSKFGYEIFISFIKR</sequence>